<protein>
    <submittedName>
        <fullName evidence="3">Uncharacterized protein</fullName>
    </submittedName>
</protein>
<dbReference type="InParanoid" id="C4JUJ4"/>
<keyword evidence="2" id="KW-0732">Signal</keyword>
<feature type="chain" id="PRO_5002939505" evidence="2">
    <location>
        <begin position="22"/>
        <end position="174"/>
    </location>
</feature>
<feature type="region of interest" description="Disordered" evidence="1">
    <location>
        <begin position="48"/>
        <end position="83"/>
    </location>
</feature>
<dbReference type="Pfam" id="PF17056">
    <property type="entry name" value="KRE1"/>
    <property type="match status" value="1"/>
</dbReference>
<dbReference type="GeneID" id="8440134"/>
<dbReference type="KEGG" id="ure:UREG_04797"/>
<dbReference type="eggNOG" id="ENOG502T3HX">
    <property type="taxonomic scope" value="Eukaryota"/>
</dbReference>
<evidence type="ECO:0000313" key="4">
    <source>
        <dbReference type="Proteomes" id="UP000002058"/>
    </source>
</evidence>
<dbReference type="InterPro" id="IPR031452">
    <property type="entry name" value="Kre1"/>
</dbReference>
<gene>
    <name evidence="3" type="ORF">UREG_04797</name>
</gene>
<dbReference type="VEuPathDB" id="FungiDB:UREG_04797"/>
<reference evidence="4" key="1">
    <citation type="journal article" date="2009" name="Genome Res.">
        <title>Comparative genomic analyses of the human fungal pathogens Coccidioides and their relatives.</title>
        <authorList>
            <person name="Sharpton T.J."/>
            <person name="Stajich J.E."/>
            <person name="Rounsley S.D."/>
            <person name="Gardner M.J."/>
            <person name="Wortman J.R."/>
            <person name="Jordar V.S."/>
            <person name="Maiti R."/>
            <person name="Kodira C.D."/>
            <person name="Neafsey D.E."/>
            <person name="Zeng Q."/>
            <person name="Hung C.-Y."/>
            <person name="McMahan C."/>
            <person name="Muszewska A."/>
            <person name="Grynberg M."/>
            <person name="Mandel M.A."/>
            <person name="Kellner E.M."/>
            <person name="Barker B.M."/>
            <person name="Galgiani J.N."/>
            <person name="Orbach M.J."/>
            <person name="Kirkland T.N."/>
            <person name="Cole G.T."/>
            <person name="Henn M.R."/>
            <person name="Birren B.W."/>
            <person name="Taylor J.W."/>
        </authorList>
    </citation>
    <scope>NUCLEOTIDE SEQUENCE [LARGE SCALE GENOMIC DNA]</scope>
    <source>
        <strain evidence="4">UAMH 1704</strain>
    </source>
</reference>
<feature type="signal peptide" evidence="2">
    <location>
        <begin position="1"/>
        <end position="21"/>
    </location>
</feature>
<dbReference type="AlphaFoldDB" id="C4JUJ4"/>
<dbReference type="OrthoDB" id="5406216at2759"/>
<dbReference type="Proteomes" id="UP000002058">
    <property type="component" value="Unassembled WGS sequence"/>
</dbReference>
<sequence length="174" mass="18541">MRVPQSVSLFVLAASIPLTTASSHAYDRLPPDQEAALLPILPFLRNPAATPGSLSSHSRPPPTRPPSLSERGIVDAPPAAQPTKVTQMSPVMTINVDGKPVLYTQKFSPVPDQLPQPKKGAIGLGTLEGEIGETSTIDKRAPAETETSTTNGEPLRLLARHSRCKTLECVRAHS</sequence>
<evidence type="ECO:0000313" key="3">
    <source>
        <dbReference type="EMBL" id="EEP79955.1"/>
    </source>
</evidence>
<dbReference type="OMA" id="MFARQCR"/>
<dbReference type="HOGENOM" id="CLU_1611992_0_0_1"/>
<keyword evidence="4" id="KW-1185">Reference proteome</keyword>
<dbReference type="EMBL" id="CH476617">
    <property type="protein sequence ID" value="EEP79955.1"/>
    <property type="molecule type" value="Genomic_DNA"/>
</dbReference>
<organism evidence="3 4">
    <name type="scientific">Uncinocarpus reesii (strain UAMH 1704)</name>
    <dbReference type="NCBI Taxonomy" id="336963"/>
    <lineage>
        <taxon>Eukaryota</taxon>
        <taxon>Fungi</taxon>
        <taxon>Dikarya</taxon>
        <taxon>Ascomycota</taxon>
        <taxon>Pezizomycotina</taxon>
        <taxon>Eurotiomycetes</taxon>
        <taxon>Eurotiomycetidae</taxon>
        <taxon>Onygenales</taxon>
        <taxon>Onygenaceae</taxon>
        <taxon>Uncinocarpus</taxon>
    </lineage>
</organism>
<feature type="region of interest" description="Disordered" evidence="1">
    <location>
        <begin position="136"/>
        <end position="155"/>
    </location>
</feature>
<evidence type="ECO:0000256" key="2">
    <source>
        <dbReference type="SAM" id="SignalP"/>
    </source>
</evidence>
<dbReference type="GO" id="GO:0031505">
    <property type="term" value="P:fungal-type cell wall organization"/>
    <property type="evidence" value="ECO:0007669"/>
    <property type="project" value="InterPro"/>
</dbReference>
<name>C4JUJ4_UNCRE</name>
<proteinExistence type="predicted"/>
<dbReference type="RefSeq" id="XP_002584108.1">
    <property type="nucleotide sequence ID" value="XM_002584062.1"/>
</dbReference>
<evidence type="ECO:0000256" key="1">
    <source>
        <dbReference type="SAM" id="MobiDB-lite"/>
    </source>
</evidence>
<accession>C4JUJ4</accession>